<dbReference type="OrthoDB" id="1597724at2759"/>
<protein>
    <submittedName>
        <fullName evidence="2">Uncharacterized protein</fullName>
    </submittedName>
</protein>
<evidence type="ECO:0000313" key="2">
    <source>
        <dbReference type="EMBL" id="CEM39216.1"/>
    </source>
</evidence>
<dbReference type="InParanoid" id="A0A0G4H685"/>
<dbReference type="Proteomes" id="UP000041254">
    <property type="component" value="Unassembled WGS sequence"/>
</dbReference>
<dbReference type="AlphaFoldDB" id="A0A0G4H685"/>
<gene>
    <name evidence="2" type="ORF">Vbra_6640</name>
</gene>
<feature type="region of interest" description="Disordered" evidence="1">
    <location>
        <begin position="48"/>
        <end position="67"/>
    </location>
</feature>
<organism evidence="2 3">
    <name type="scientific">Vitrella brassicaformis (strain CCMP3155)</name>
    <dbReference type="NCBI Taxonomy" id="1169540"/>
    <lineage>
        <taxon>Eukaryota</taxon>
        <taxon>Sar</taxon>
        <taxon>Alveolata</taxon>
        <taxon>Colpodellida</taxon>
        <taxon>Vitrellaceae</taxon>
        <taxon>Vitrella</taxon>
    </lineage>
</organism>
<dbReference type="VEuPathDB" id="CryptoDB:Vbra_6640"/>
<reference evidence="2 3" key="1">
    <citation type="submission" date="2014-11" db="EMBL/GenBank/DDBJ databases">
        <authorList>
            <person name="Zhu J."/>
            <person name="Qi W."/>
            <person name="Song R."/>
        </authorList>
    </citation>
    <scope>NUCLEOTIDE SEQUENCE [LARGE SCALE GENOMIC DNA]</scope>
</reference>
<keyword evidence="3" id="KW-1185">Reference proteome</keyword>
<sequence length="357" mass="38661">MMDSSSPGRPQVSPWRSALVVGVGALLHLCWFSSATERHTMPSPRALMRRLSSSPSPQPHRSSLHRSRSLEGLLAAGLADVDSPGPSEPPKGVADFALQCDRTASKLLSDSAGEIDEMRKTVDKGGVVSGLGDKADTMVASAVAKLRSELPSGAPKQKATLMDKKVEELERMLDASLHVVFLKQLRILRDKALQKYKSAMRADGTKDYDAVVTAQSFFNTEAEAARRKNSNWEYGSEAAELKDILDELAKGSRKVVETQSKFAEQMRGLAQILQQQDQQLRAIQQQFAMGAGGSPWNVGLAYRIPDTNINLSGRYEQGRTQIQMSCVPDDSAPMLGPQGFVNGVGPGNLGISVNLNI</sequence>
<evidence type="ECO:0000313" key="3">
    <source>
        <dbReference type="Proteomes" id="UP000041254"/>
    </source>
</evidence>
<feature type="compositionally biased region" description="Low complexity" evidence="1">
    <location>
        <begin position="48"/>
        <end position="61"/>
    </location>
</feature>
<dbReference type="OMA" id="YGQSSPW"/>
<dbReference type="EMBL" id="CDMY01001028">
    <property type="protein sequence ID" value="CEM39216.1"/>
    <property type="molecule type" value="Genomic_DNA"/>
</dbReference>
<proteinExistence type="predicted"/>
<name>A0A0G4H685_VITBC</name>
<evidence type="ECO:0000256" key="1">
    <source>
        <dbReference type="SAM" id="MobiDB-lite"/>
    </source>
</evidence>
<accession>A0A0G4H685</accession>